<evidence type="ECO:0000313" key="3">
    <source>
        <dbReference type="Proteomes" id="UP001236663"/>
    </source>
</evidence>
<dbReference type="InterPro" id="IPR025325">
    <property type="entry name" value="DUF4231"/>
</dbReference>
<dbReference type="EMBL" id="JAUFQS010000017">
    <property type="protein sequence ID" value="MDN3689041.1"/>
    <property type="molecule type" value="Genomic_DNA"/>
</dbReference>
<feature type="transmembrane region" description="Helical" evidence="1">
    <location>
        <begin position="31"/>
        <end position="52"/>
    </location>
</feature>
<name>A0ABT8CBI3_9BACT</name>
<keyword evidence="1" id="KW-0472">Membrane</keyword>
<dbReference type="Pfam" id="PF14015">
    <property type="entry name" value="DUF4231"/>
    <property type="match status" value="1"/>
</dbReference>
<keyword evidence="1" id="KW-0812">Transmembrane</keyword>
<dbReference type="NCBIfam" id="NF033634">
    <property type="entry name" value="SLATT_1"/>
    <property type="match status" value="1"/>
</dbReference>
<accession>A0ABT8CBI3</accession>
<dbReference type="RefSeq" id="WP_163386570.1">
    <property type="nucleotide sequence ID" value="NZ_JAUFQS010000017.1"/>
</dbReference>
<keyword evidence="1" id="KW-1133">Transmembrane helix</keyword>
<reference evidence="3" key="1">
    <citation type="journal article" date="2019" name="Int. J. Syst. Evol. Microbiol.">
        <title>The Global Catalogue of Microorganisms (GCM) 10K type strain sequencing project: providing services to taxonomists for standard genome sequencing and annotation.</title>
        <authorList>
            <consortium name="The Broad Institute Genomics Platform"/>
            <consortium name="The Broad Institute Genome Sequencing Center for Infectious Disease"/>
            <person name="Wu L."/>
            <person name="Ma J."/>
        </authorList>
    </citation>
    <scope>NUCLEOTIDE SEQUENCE [LARGE SCALE GENOMIC DNA]</scope>
    <source>
        <strain evidence="3">CECT 7706</strain>
    </source>
</reference>
<proteinExistence type="predicted"/>
<gene>
    <name evidence="2" type="ORF">QWZ15_14475</name>
</gene>
<dbReference type="Proteomes" id="UP001236663">
    <property type="component" value="Unassembled WGS sequence"/>
</dbReference>
<sequence length="146" mass="16636">MAAIDFLKSELDSQIERFEKESTKHKRMYRWIKNTTFILAGVSTVLAGIAVGSETSQYYLTIGILVTTAAISILNSIEGLRKPGELWIMERNLFNALKDLKRDMEFDLEENKGAIPVSDYFDKMQSLLNSAGEKWIQKVGNRNKNQ</sequence>
<feature type="transmembrane region" description="Helical" evidence="1">
    <location>
        <begin position="58"/>
        <end position="77"/>
    </location>
</feature>
<protein>
    <submittedName>
        <fullName evidence="2">DUF4231 domain-containing protein</fullName>
    </submittedName>
</protein>
<evidence type="ECO:0000313" key="2">
    <source>
        <dbReference type="EMBL" id="MDN3689041.1"/>
    </source>
</evidence>
<organism evidence="2 3">
    <name type="scientific">Cyclobacterium jeungdonense</name>
    <dbReference type="NCBI Taxonomy" id="708087"/>
    <lineage>
        <taxon>Bacteria</taxon>
        <taxon>Pseudomonadati</taxon>
        <taxon>Bacteroidota</taxon>
        <taxon>Cytophagia</taxon>
        <taxon>Cytophagales</taxon>
        <taxon>Cyclobacteriaceae</taxon>
        <taxon>Cyclobacterium</taxon>
    </lineage>
</organism>
<keyword evidence="3" id="KW-1185">Reference proteome</keyword>
<evidence type="ECO:0000256" key="1">
    <source>
        <dbReference type="SAM" id="Phobius"/>
    </source>
</evidence>
<comment type="caution">
    <text evidence="2">The sequence shown here is derived from an EMBL/GenBank/DDBJ whole genome shotgun (WGS) entry which is preliminary data.</text>
</comment>